<comment type="subcellular location">
    <subcellularLocation>
        <location evidence="1">Secreted</location>
        <location evidence="1">Cell wall</location>
    </subcellularLocation>
</comment>
<protein>
    <recommendedName>
        <fullName evidence="3">phospholipase C</fullName>
        <ecNumber evidence="3">3.1.4.3</ecNumber>
    </recommendedName>
</protein>
<dbReference type="EC" id="3.1.4.3" evidence="3"/>
<comment type="caution">
    <text evidence="9">The sequence shown here is derived from an EMBL/GenBank/DDBJ whole genome shotgun (WGS) entry which is preliminary data.</text>
</comment>
<feature type="domain" description="Bacterial phospholipase C C-terminal" evidence="8">
    <location>
        <begin position="601"/>
        <end position="682"/>
    </location>
</feature>
<gene>
    <name evidence="9" type="ORF">EV192_12261</name>
</gene>
<dbReference type="GO" id="GO:0034480">
    <property type="term" value="F:phosphatidylcholine phospholipase C activity"/>
    <property type="evidence" value="ECO:0007669"/>
    <property type="project" value="UniProtKB-EC"/>
</dbReference>
<dbReference type="EMBL" id="SLWS01000022">
    <property type="protein sequence ID" value="TCO44804.1"/>
    <property type="molecule type" value="Genomic_DNA"/>
</dbReference>
<accession>A0A4R2IIP3</accession>
<keyword evidence="5" id="KW-0378">Hydrolase</keyword>
<reference evidence="9 10" key="1">
    <citation type="submission" date="2019-03" db="EMBL/GenBank/DDBJ databases">
        <title>Genomic Encyclopedia of Type Strains, Phase IV (KMG-IV): sequencing the most valuable type-strain genomes for metagenomic binning, comparative biology and taxonomic classification.</title>
        <authorList>
            <person name="Goeker M."/>
        </authorList>
    </citation>
    <scope>NUCLEOTIDE SEQUENCE [LARGE SCALE GENOMIC DNA]</scope>
    <source>
        <strain evidence="9 10">DSM 45934</strain>
    </source>
</reference>
<evidence type="ECO:0000256" key="3">
    <source>
        <dbReference type="ARBA" id="ARBA00012018"/>
    </source>
</evidence>
<dbReference type="Pfam" id="PF05506">
    <property type="entry name" value="PLipase_C_C"/>
    <property type="match status" value="2"/>
</dbReference>
<dbReference type="InterPro" id="IPR008475">
    <property type="entry name" value="PLipase_C_C"/>
</dbReference>
<dbReference type="InterPro" id="IPR017767">
    <property type="entry name" value="PC-PLC"/>
</dbReference>
<evidence type="ECO:0000256" key="2">
    <source>
        <dbReference type="ARBA" id="ARBA00009717"/>
    </source>
</evidence>
<dbReference type="PROSITE" id="PS51318">
    <property type="entry name" value="TAT"/>
    <property type="match status" value="1"/>
</dbReference>
<comment type="similarity">
    <text evidence="2">Belongs to the bacterial phospholipase C family.</text>
</comment>
<organism evidence="9 10">
    <name type="scientific">Actinocrispum wychmicini</name>
    <dbReference type="NCBI Taxonomy" id="1213861"/>
    <lineage>
        <taxon>Bacteria</taxon>
        <taxon>Bacillati</taxon>
        <taxon>Actinomycetota</taxon>
        <taxon>Actinomycetes</taxon>
        <taxon>Pseudonocardiales</taxon>
        <taxon>Pseudonocardiaceae</taxon>
        <taxon>Actinocrispum</taxon>
    </lineage>
</organism>
<evidence type="ECO:0000313" key="10">
    <source>
        <dbReference type="Proteomes" id="UP000295680"/>
    </source>
</evidence>
<evidence type="ECO:0000313" key="9">
    <source>
        <dbReference type="EMBL" id="TCO44804.1"/>
    </source>
</evidence>
<dbReference type="InterPro" id="IPR007312">
    <property type="entry name" value="Phosphoesterase"/>
</dbReference>
<keyword evidence="10" id="KW-1185">Reference proteome</keyword>
<proteinExistence type="inferred from homology"/>
<dbReference type="Pfam" id="PF04185">
    <property type="entry name" value="Phosphoesterase"/>
    <property type="match status" value="1"/>
</dbReference>
<evidence type="ECO:0000259" key="8">
    <source>
        <dbReference type="Pfam" id="PF05506"/>
    </source>
</evidence>
<dbReference type="AlphaFoldDB" id="A0A4R2IIP3"/>
<evidence type="ECO:0000256" key="5">
    <source>
        <dbReference type="ARBA" id="ARBA00022801"/>
    </source>
</evidence>
<dbReference type="Proteomes" id="UP000295680">
    <property type="component" value="Unassembled WGS sequence"/>
</dbReference>
<dbReference type="NCBIfam" id="TIGR01409">
    <property type="entry name" value="TAT_signal_seq"/>
    <property type="match status" value="1"/>
</dbReference>
<evidence type="ECO:0000256" key="1">
    <source>
        <dbReference type="ARBA" id="ARBA00004191"/>
    </source>
</evidence>
<dbReference type="Gene3D" id="3.40.720.10">
    <property type="entry name" value="Alkaline Phosphatase, subunit A"/>
    <property type="match status" value="2"/>
</dbReference>
<feature type="domain" description="Bacterial phospholipase C C-terminal" evidence="8">
    <location>
        <begin position="516"/>
        <end position="598"/>
    </location>
</feature>
<evidence type="ECO:0000256" key="6">
    <source>
        <dbReference type="ARBA" id="ARBA00023026"/>
    </source>
</evidence>
<dbReference type="PANTHER" id="PTHR31956">
    <property type="entry name" value="NON-SPECIFIC PHOSPHOLIPASE C4-RELATED"/>
    <property type="match status" value="1"/>
</dbReference>
<dbReference type="OrthoDB" id="4181857at2"/>
<dbReference type="CDD" id="cd16014">
    <property type="entry name" value="PLC"/>
    <property type="match status" value="1"/>
</dbReference>
<name>A0A4R2IIP3_9PSEU</name>
<dbReference type="NCBIfam" id="TIGR03396">
    <property type="entry name" value="PC_PLC"/>
    <property type="match status" value="1"/>
</dbReference>
<dbReference type="RefSeq" id="WP_132126302.1">
    <property type="nucleotide sequence ID" value="NZ_SLWS01000022.1"/>
</dbReference>
<dbReference type="InterPro" id="IPR019546">
    <property type="entry name" value="TAT_signal_bac_arc"/>
</dbReference>
<evidence type="ECO:0000256" key="7">
    <source>
        <dbReference type="ARBA" id="ARBA00048421"/>
    </source>
</evidence>
<evidence type="ECO:0000256" key="4">
    <source>
        <dbReference type="ARBA" id="ARBA00022512"/>
    </source>
</evidence>
<dbReference type="InterPro" id="IPR017850">
    <property type="entry name" value="Alkaline_phosphatase_core_sf"/>
</dbReference>
<keyword evidence="6" id="KW-0843">Virulence</keyword>
<dbReference type="PANTHER" id="PTHR31956:SF1">
    <property type="entry name" value="NON-SPECIFIC PHOSPHOLIPASE C1"/>
    <property type="match status" value="1"/>
</dbReference>
<dbReference type="InterPro" id="IPR006311">
    <property type="entry name" value="TAT_signal"/>
</dbReference>
<dbReference type="GO" id="GO:0016042">
    <property type="term" value="P:lipid catabolic process"/>
    <property type="evidence" value="ECO:0007669"/>
    <property type="project" value="InterPro"/>
</dbReference>
<comment type="catalytic activity">
    <reaction evidence="7">
        <text>a 1,2-diacyl-sn-glycero-3-phosphocholine + H2O = phosphocholine + a 1,2-diacyl-sn-glycerol + H(+)</text>
        <dbReference type="Rhea" id="RHEA:10604"/>
        <dbReference type="ChEBI" id="CHEBI:15377"/>
        <dbReference type="ChEBI" id="CHEBI:15378"/>
        <dbReference type="ChEBI" id="CHEBI:17815"/>
        <dbReference type="ChEBI" id="CHEBI:57643"/>
        <dbReference type="ChEBI" id="CHEBI:295975"/>
        <dbReference type="EC" id="3.1.4.3"/>
    </reaction>
    <physiologicalReaction direction="left-to-right" evidence="7">
        <dbReference type="Rhea" id="RHEA:10605"/>
    </physiologicalReaction>
</comment>
<keyword evidence="4" id="KW-0964">Secreted</keyword>
<sequence length="697" mass="76771">MVELSRRRFLGGSAAAVGAMALPGAIGKAFAVEPEVRAGTIKDVGHVVILMQENRSFDHYFGTMRGVRGFGDPRPWILPNGRDVWHQPPASVQTARYHNRGLPSNAEYVLPFDIDSVRTSEHIDGTDHGWSTGHLAWHEGRHDQWVNQKQDVLAMAHLSKEENSYHRALAEAFTICDAYFCSIHADTAPNRIYLWTGTIDAQNSLGRKKNGPGLEERNGDNGYTWTTYPERLQQRGITWKVYQGGTGVPGQPTDNYTDNSLEFFANFQRAEGASGPLVDLGASNHTLAELKQDVLSGNLPAVSWVVAPYKYSEHPSASPTDGAYYIDTVLDALTADPKVWAKTVLILNYDENDGFFDHVVPPMPPVTNKPGTDGLVSASLAASLPEEILDLDKYPGEAGPIIPGADPLGRQPIGLGPRVPLLVVSPWTKGGWVCSEVFDHTSVLRFLEKRFDLPEPNISAWRRSVCGDLTSAFDFARKDIGAVALDPPAPINGRGEPFSVPAVQSMPRQEPGVRRARALPYRFGVRVTDRSRSRFTLAFTNSGSAGCYFYVRDGLAPTAAPRRYQVAAGESVRDTWTIDGRYQFGVWGANGYLAEFAGGNPYEVQAAIDEDADSVTLVLTNPSWLPRRVTVTDSYQNRPCTVWVLPGWPARLPWNTRASHGWYDLTVSEPGNNVYRRRFAGHHENGKPSYSDPAVRG</sequence>
<keyword evidence="4" id="KW-0134">Cell wall</keyword>